<organism evidence="1 2">
    <name type="scientific">Novymonas esmeraldas</name>
    <dbReference type="NCBI Taxonomy" id="1808958"/>
    <lineage>
        <taxon>Eukaryota</taxon>
        <taxon>Discoba</taxon>
        <taxon>Euglenozoa</taxon>
        <taxon>Kinetoplastea</taxon>
        <taxon>Metakinetoplastina</taxon>
        <taxon>Trypanosomatida</taxon>
        <taxon>Trypanosomatidae</taxon>
        <taxon>Novymonas</taxon>
    </lineage>
</organism>
<dbReference type="AlphaFoldDB" id="A0AAW0EXM7"/>
<evidence type="ECO:0008006" key="3">
    <source>
        <dbReference type="Google" id="ProtNLM"/>
    </source>
</evidence>
<evidence type="ECO:0000313" key="1">
    <source>
        <dbReference type="EMBL" id="KAK7198549.1"/>
    </source>
</evidence>
<name>A0AAW0EXM7_9TRYP</name>
<dbReference type="InterPro" id="IPR046341">
    <property type="entry name" value="SET_dom_sf"/>
</dbReference>
<dbReference type="SUPFAM" id="SSF82199">
    <property type="entry name" value="SET domain"/>
    <property type="match status" value="1"/>
</dbReference>
<sequence length="318" mass="34355">MQDPVGGFWAACSSCGVSSKVLSVHKTATAASPIGLVAGEAFKHGSPLITVPYNSVFNGQTLRGDTLPRALPPLQKLVRFLTRRGRMSTVSAHSLWLACFVACHRQQCSVRHNAEQQQHLQALLSSTVYPPLPSFFSESTKVGCASLRGSSLAELQAVEKRVQNELELTYLMLRHYATRRGVSPALRPSKDMLVQAHRTVLQRALLLPWSGEPSAPAELSELIEASPHLPLLPSLVPVIDLIRAAPPDPRNSDADAAAADPPRSGGNCALFTCVQSDFVSPSSRRRVIVETAPLAARRVVVCATKALRKGDELLMEFA</sequence>
<dbReference type="Gene3D" id="3.90.1410.10">
    <property type="entry name" value="set domain protein methyltransferase, domain 1"/>
    <property type="match status" value="1"/>
</dbReference>
<keyword evidence="2" id="KW-1185">Reference proteome</keyword>
<gene>
    <name evidence="1" type="ORF">NESM_000816600</name>
</gene>
<comment type="caution">
    <text evidence="1">The sequence shown here is derived from an EMBL/GenBank/DDBJ whole genome shotgun (WGS) entry which is preliminary data.</text>
</comment>
<protein>
    <recommendedName>
        <fullName evidence="3">SET domain-containing protein</fullName>
    </recommendedName>
</protein>
<evidence type="ECO:0000313" key="2">
    <source>
        <dbReference type="Proteomes" id="UP001430356"/>
    </source>
</evidence>
<dbReference type="EMBL" id="JAECZO010000157">
    <property type="protein sequence ID" value="KAK7198549.1"/>
    <property type="molecule type" value="Genomic_DNA"/>
</dbReference>
<proteinExistence type="predicted"/>
<accession>A0AAW0EXM7</accession>
<reference evidence="1 2" key="1">
    <citation type="journal article" date="2021" name="MBio">
        <title>A New Model Trypanosomatid, Novymonas esmeraldas: Genomic Perception of Its 'Candidatus Pandoraea novymonadis' Endosymbiont.</title>
        <authorList>
            <person name="Zakharova A."/>
            <person name="Saura A."/>
            <person name="Butenko A."/>
            <person name="Podesvova L."/>
            <person name="Warmusova S."/>
            <person name="Kostygov A.Y."/>
            <person name="Nenarokova A."/>
            <person name="Lukes J."/>
            <person name="Opperdoes F.R."/>
            <person name="Yurchenko V."/>
        </authorList>
    </citation>
    <scope>NUCLEOTIDE SEQUENCE [LARGE SCALE GENOMIC DNA]</scope>
    <source>
        <strain evidence="1 2">E262AT.01</strain>
    </source>
</reference>
<dbReference type="Proteomes" id="UP001430356">
    <property type="component" value="Unassembled WGS sequence"/>
</dbReference>